<protein>
    <submittedName>
        <fullName evidence="1">Uncharacterized protein</fullName>
    </submittedName>
</protein>
<proteinExistence type="predicted"/>
<reference evidence="1" key="1">
    <citation type="journal article" date="2021" name="Proc. Natl. Acad. Sci. U.S.A.">
        <title>A Catalog of Tens of Thousands of Viruses from Human Metagenomes Reveals Hidden Associations with Chronic Diseases.</title>
        <authorList>
            <person name="Tisza M.J."/>
            <person name="Buck C.B."/>
        </authorList>
    </citation>
    <scope>NUCLEOTIDE SEQUENCE</scope>
    <source>
        <strain evidence="1">Ct3R43</strain>
    </source>
</reference>
<sequence>MYKAIKHDFIIEYKRANDREWRRFCTAKDDEEAHQRFECLKPVPHIHQLRVRREVVQSQTIEEWEKEDENG</sequence>
<name>A0A8S5VFT3_9CAUD</name>
<organism evidence="1">
    <name type="scientific">Siphoviridae sp. ct3R43</name>
    <dbReference type="NCBI Taxonomy" id="2825321"/>
    <lineage>
        <taxon>Viruses</taxon>
        <taxon>Duplodnaviria</taxon>
        <taxon>Heunggongvirae</taxon>
        <taxon>Uroviricota</taxon>
        <taxon>Caudoviricetes</taxon>
    </lineage>
</organism>
<accession>A0A8S5VFT3</accession>
<dbReference type="EMBL" id="BK016262">
    <property type="protein sequence ID" value="DAG05641.1"/>
    <property type="molecule type" value="Genomic_DNA"/>
</dbReference>
<evidence type="ECO:0000313" key="1">
    <source>
        <dbReference type="EMBL" id="DAG05641.1"/>
    </source>
</evidence>